<reference evidence="1 2" key="1">
    <citation type="journal article" date="2018" name="Appl. Microbiol. Biotechnol.">
        <title>Characterization of the caprolactam degradation pathway in Pseudomonas jessenii using mass spectrometry-based proteomics.</title>
        <authorList>
            <person name="Otzen M."/>
            <person name="Palacio C."/>
            <person name="Janssen D.B."/>
        </authorList>
    </citation>
    <scope>NUCLEOTIDE SEQUENCE [LARGE SCALE GENOMIC DNA]</scope>
    <source>
        <strain evidence="1 2">GO3</strain>
    </source>
</reference>
<sequence length="239" mass="26911">MLDSIRTLTDLPEASDALVSREDIAAARRRRALQQQAQRWARDCVEQARRDAEAVHAHAFQEGYAAGILLATEHLAKGLLESQALGQQLRSDLAQAARDLLADALQRPEWLDEMFERWLTAQPTGSGAVLQVLLPMHCRAQGNELRERLSRLWSGELVLDYHPQERYVARLADQLLEFDLETTRQRLEPRLLACVANLPESVRALDRAAMQALTDLYSTFAERSAGCTETAPTEVRLED</sequence>
<dbReference type="Proteomes" id="UP000247437">
    <property type="component" value="Unassembled WGS sequence"/>
</dbReference>
<dbReference type="RefSeq" id="WP_110659775.1">
    <property type="nucleotide sequence ID" value="NZ_PDLL01000133.1"/>
</dbReference>
<evidence type="ECO:0000313" key="1">
    <source>
        <dbReference type="EMBL" id="PYY70092.1"/>
    </source>
</evidence>
<evidence type="ECO:0000313" key="2">
    <source>
        <dbReference type="Proteomes" id="UP000247437"/>
    </source>
</evidence>
<protein>
    <submittedName>
        <fullName evidence="1">Oxygen-regulated invasion protein OrgB</fullName>
    </submittedName>
</protein>
<dbReference type="EMBL" id="PDLL01000133">
    <property type="protein sequence ID" value="PYY70092.1"/>
    <property type="molecule type" value="Genomic_DNA"/>
</dbReference>
<gene>
    <name evidence="1" type="ORF">CRX42_13060</name>
</gene>
<name>A0A2W0ER02_PSEJE</name>
<proteinExistence type="predicted"/>
<comment type="caution">
    <text evidence="1">The sequence shown here is derived from an EMBL/GenBank/DDBJ whole genome shotgun (WGS) entry which is preliminary data.</text>
</comment>
<accession>A0A2W0ER02</accession>
<dbReference type="OrthoDB" id="6848855at2"/>
<dbReference type="AlphaFoldDB" id="A0A2W0ER02"/>
<organism evidence="1 2">
    <name type="scientific">Pseudomonas jessenii</name>
    <dbReference type="NCBI Taxonomy" id="77298"/>
    <lineage>
        <taxon>Bacteria</taxon>
        <taxon>Pseudomonadati</taxon>
        <taxon>Pseudomonadota</taxon>
        <taxon>Gammaproteobacteria</taxon>
        <taxon>Pseudomonadales</taxon>
        <taxon>Pseudomonadaceae</taxon>
        <taxon>Pseudomonas</taxon>
    </lineage>
</organism>